<gene>
    <name evidence="1" type="ORF">SE17_31125</name>
</gene>
<reference evidence="1 2" key="1">
    <citation type="submission" date="2015-09" db="EMBL/GenBank/DDBJ databases">
        <title>Draft genome sequence of Kouleothrix aurantiaca JCM 19913.</title>
        <authorList>
            <person name="Hemp J."/>
        </authorList>
    </citation>
    <scope>NUCLEOTIDE SEQUENCE [LARGE SCALE GENOMIC DNA]</scope>
    <source>
        <strain evidence="1 2">COM-B</strain>
    </source>
</reference>
<accession>A0A0N8PRE5</accession>
<comment type="caution">
    <text evidence="1">The sequence shown here is derived from an EMBL/GenBank/DDBJ whole genome shotgun (WGS) entry which is preliminary data.</text>
</comment>
<proteinExistence type="predicted"/>
<evidence type="ECO:0000313" key="2">
    <source>
        <dbReference type="Proteomes" id="UP000050509"/>
    </source>
</evidence>
<keyword evidence="2" id="KW-1185">Reference proteome</keyword>
<dbReference type="PROSITE" id="PS51257">
    <property type="entry name" value="PROKAR_LIPOPROTEIN"/>
    <property type="match status" value="1"/>
</dbReference>
<name>A0A0N8PRE5_9CHLR</name>
<evidence type="ECO:0000313" key="1">
    <source>
        <dbReference type="EMBL" id="KPV49701.1"/>
    </source>
</evidence>
<protein>
    <submittedName>
        <fullName evidence="1">Uncharacterized protein</fullName>
    </submittedName>
</protein>
<dbReference type="EMBL" id="LJCR01001805">
    <property type="protein sequence ID" value="KPV49701.1"/>
    <property type="molecule type" value="Genomic_DNA"/>
</dbReference>
<dbReference type="Proteomes" id="UP000050509">
    <property type="component" value="Unassembled WGS sequence"/>
</dbReference>
<dbReference type="AlphaFoldDB" id="A0A0N8PRE5"/>
<sequence>MTKLTYVSIVGVTLLLAVLLGCGTLALAVRSGVLSEQLHWFPPNMRYQLIVRIGSDAPPWDRRSNRPQAINVWVHGRNTGWHIVNLLHVPIGPAEEAAAN</sequence>
<organism evidence="1 2">
    <name type="scientific">Kouleothrix aurantiaca</name>
    <dbReference type="NCBI Taxonomy" id="186479"/>
    <lineage>
        <taxon>Bacteria</taxon>
        <taxon>Bacillati</taxon>
        <taxon>Chloroflexota</taxon>
        <taxon>Chloroflexia</taxon>
        <taxon>Chloroflexales</taxon>
        <taxon>Roseiflexineae</taxon>
        <taxon>Roseiflexaceae</taxon>
        <taxon>Kouleothrix</taxon>
    </lineage>
</organism>